<dbReference type="InterPro" id="IPR043136">
    <property type="entry name" value="B30.2/SPRY_sf"/>
</dbReference>
<dbReference type="FunFam" id="3.30.420.10:FF:000014">
    <property type="entry name" value="Piwi-like RNA-mediated gene silencing 1"/>
    <property type="match status" value="1"/>
</dbReference>
<dbReference type="InParanoid" id="L9KU75"/>
<organism evidence="17 18">
    <name type="scientific">Tupaia chinensis</name>
    <name type="common">Chinese tree shrew</name>
    <name type="synonym">Tupaia belangeri chinensis</name>
    <dbReference type="NCBI Taxonomy" id="246437"/>
    <lineage>
        <taxon>Eukaryota</taxon>
        <taxon>Metazoa</taxon>
        <taxon>Chordata</taxon>
        <taxon>Craniata</taxon>
        <taxon>Vertebrata</taxon>
        <taxon>Euteleostomi</taxon>
        <taxon>Mammalia</taxon>
        <taxon>Eutheria</taxon>
        <taxon>Euarchontoglires</taxon>
        <taxon>Scandentia</taxon>
        <taxon>Tupaiidae</taxon>
        <taxon>Tupaia</taxon>
    </lineage>
</organism>
<dbReference type="SUPFAM" id="SSF57850">
    <property type="entry name" value="RING/U-box"/>
    <property type="match status" value="1"/>
</dbReference>
<proteinExistence type="inferred from homology"/>
<evidence type="ECO:0000313" key="17">
    <source>
        <dbReference type="EMBL" id="ELW66470.1"/>
    </source>
</evidence>
<dbReference type="FunFam" id="2.170.260.10:FF:000003">
    <property type="entry name" value="Piwi-like RNA-mediated gene silencing 2"/>
    <property type="match status" value="1"/>
</dbReference>
<keyword evidence="7" id="KW-0862">Zinc</keyword>
<dbReference type="Pfam" id="PF23278">
    <property type="entry name" value="Piwi_N"/>
    <property type="match status" value="1"/>
</dbReference>
<evidence type="ECO:0000256" key="7">
    <source>
        <dbReference type="ARBA" id="ARBA00022833"/>
    </source>
</evidence>
<keyword evidence="5" id="KW-0863">Zinc-finger</keyword>
<dbReference type="SUPFAM" id="SSF49899">
    <property type="entry name" value="Concanavalin A-like lectins/glucanases"/>
    <property type="match status" value="1"/>
</dbReference>
<feature type="domain" description="B30.2/SPRY" evidence="14">
    <location>
        <begin position="790"/>
        <end position="984"/>
    </location>
</feature>
<evidence type="ECO:0000256" key="8">
    <source>
        <dbReference type="ARBA" id="ARBA00022845"/>
    </source>
</evidence>
<dbReference type="PROSITE" id="PS50188">
    <property type="entry name" value="B302_SPRY"/>
    <property type="match status" value="1"/>
</dbReference>
<dbReference type="Gene3D" id="3.40.50.2300">
    <property type="match status" value="1"/>
</dbReference>
<dbReference type="Pfam" id="PF00622">
    <property type="entry name" value="SPRY"/>
    <property type="match status" value="1"/>
</dbReference>
<keyword evidence="11" id="KW-0943">RNA-mediated gene silencing</keyword>
<dbReference type="AlphaFoldDB" id="L9KU75"/>
<dbReference type="Gene3D" id="3.30.420.10">
    <property type="entry name" value="Ribonuclease H-like superfamily/Ribonuclease H"/>
    <property type="match status" value="1"/>
</dbReference>
<protein>
    <submittedName>
        <fullName evidence="17">Piwi-like protein 3</fullName>
    </submittedName>
</protein>
<dbReference type="InterPro" id="IPR001870">
    <property type="entry name" value="B30.2/SPRY"/>
</dbReference>
<dbReference type="CDD" id="cd15821">
    <property type="entry name" value="SPRY_PRY_RFPL"/>
    <property type="match status" value="1"/>
</dbReference>
<keyword evidence="4" id="KW-0479">Metal-binding</keyword>
<dbReference type="GO" id="GO:0051321">
    <property type="term" value="P:meiotic cell cycle"/>
    <property type="evidence" value="ECO:0007669"/>
    <property type="project" value="UniProtKB-KW"/>
</dbReference>
<dbReference type="Pfam" id="PF02171">
    <property type="entry name" value="Piwi"/>
    <property type="match status" value="1"/>
</dbReference>
<evidence type="ECO:0000256" key="2">
    <source>
        <dbReference type="ARBA" id="ARBA00022473"/>
    </source>
</evidence>
<evidence type="ECO:0000256" key="13">
    <source>
        <dbReference type="ARBA" id="ARBA00038291"/>
    </source>
</evidence>
<dbReference type="GO" id="GO:0031047">
    <property type="term" value="P:regulatory ncRNA-mediated gene silencing"/>
    <property type="evidence" value="ECO:0007669"/>
    <property type="project" value="UniProtKB-KW"/>
</dbReference>
<dbReference type="SUPFAM" id="SSF101690">
    <property type="entry name" value="PAZ domain"/>
    <property type="match status" value="1"/>
</dbReference>
<keyword evidence="18" id="KW-1185">Reference proteome</keyword>
<dbReference type="PANTHER" id="PTHR22891">
    <property type="entry name" value="EUKARYOTIC TRANSLATION INITIATION FACTOR 2C"/>
    <property type="match status" value="1"/>
</dbReference>
<dbReference type="Gene3D" id="2.60.120.920">
    <property type="match status" value="1"/>
</dbReference>
<dbReference type="InterPro" id="IPR012337">
    <property type="entry name" value="RNaseH-like_sf"/>
</dbReference>
<dbReference type="InterPro" id="IPR022723">
    <property type="entry name" value="RDM_domain_RFPL"/>
</dbReference>
<sequence length="987" mass="113559">MTHVQETKTGKAGDTVNIFTNHFRLTSCPQWVAYKYNVDYKPDVEDGNLRASLLFQHESELGKCHIFDGNSLLLPQRLSKSKMEVVSQTSDKTSVKITLELSKELTPASPECLRYYNILFRSLEIWPGYITSILQYENSITLCADVSHKLLRKETAYDLIKSLTGSFRAIELITEKLVGLIVLTRYNNKTYKVDAIDWKRRPSDIFEKSDGTEITFVEYYKQHYKEVITDLDQPLLISQGKWKMGQKDTDREPILLIPELCYLTGLSSEISTKYWVMRDLAAHMRLDPKRRQYELAKFVDSMQKNEAVQKELQFWDLKFDSNCMYISGRVYRDKRDSQNTNLNYVDPPKLLWTNGLLKNKLARPKSLDRWLLLYPPGDHRLASDFMKNLQKITIPMHIDVKTARMVEARNMKYVHTLEEQDTSNTQMVSGVSRLLVFKVVCILPSNNKQIYDMIKEYLCTTCPIPSQCVVARTLKTSNQKTKDIITEKIALQINCKMGGALWKVDEGEMNVMFIGIDCFHDVVRRQRSIAGFVASSNKELTRWYSKCIFQEPGQELVYGLISCVEGALDAWYRNNQCLPNALIVYRDGVGDGQLQALLDKEIPQILSCLQTPDVKLNLTFIVVKKRINTRFFIESEGNLQNPEPGTIVDMELTRKEWYDFFIVSQIVREGTVTPTHYNVIYDTLRLDPDSVQCITYRLCYMYFNLSTDFRRRVNMAGVIEAMSRCSLCTNYLEKPISLRCACSLCLTCFMSARIPPEGFLCHFCGVVSQKDDFRLNRQLGKLASTLKELEPQLRASLWMNPNIRKFQVDMTLDVDTANNYLLISKDLRSVQGGHIKQNRRLLAERFDLAVCVLGSPLFTSGRHYWEVDVGTSTEWDLGVCKESLRRQGRIPLTAEHGLWIVSLRAGSRLFASTVPKTKLWVNYQIHRVGIFLDMDMGTISFFHVEVRSHLFTFTGIPVKEPLRPMFAPSIPTNGDQGVLSICPMMNI</sequence>
<evidence type="ECO:0000256" key="5">
    <source>
        <dbReference type="ARBA" id="ARBA00022771"/>
    </source>
</evidence>
<name>L9KU75_TUPCH</name>
<dbReference type="PROSITE" id="PS50822">
    <property type="entry name" value="PIWI"/>
    <property type="match status" value="1"/>
</dbReference>
<dbReference type="Gene3D" id="2.170.260.10">
    <property type="entry name" value="paz domain"/>
    <property type="match status" value="1"/>
</dbReference>
<evidence type="ECO:0000256" key="4">
    <source>
        <dbReference type="ARBA" id="ARBA00022723"/>
    </source>
</evidence>
<dbReference type="InterPro" id="IPR003100">
    <property type="entry name" value="PAZ_dom"/>
</dbReference>
<evidence type="ECO:0000256" key="1">
    <source>
        <dbReference type="ARBA" id="ARBA00004496"/>
    </source>
</evidence>
<dbReference type="InterPro" id="IPR037960">
    <property type="entry name" value="SPRY/PRY_RFPL"/>
</dbReference>
<feature type="domain" description="PAZ" evidence="15">
    <location>
        <begin position="155"/>
        <end position="265"/>
    </location>
</feature>
<keyword evidence="2" id="KW-0217">Developmental protein</keyword>
<dbReference type="InterPro" id="IPR013320">
    <property type="entry name" value="ConA-like_dom_sf"/>
</dbReference>
<keyword evidence="10" id="KW-0694">RNA-binding</keyword>
<dbReference type="CDD" id="cd02845">
    <property type="entry name" value="PAZ_piwi_like"/>
    <property type="match status" value="1"/>
</dbReference>
<evidence type="ECO:0000256" key="6">
    <source>
        <dbReference type="ARBA" id="ARBA00022782"/>
    </source>
</evidence>
<evidence type="ECO:0000259" key="15">
    <source>
        <dbReference type="PROSITE" id="PS50821"/>
    </source>
</evidence>
<evidence type="ECO:0000259" key="14">
    <source>
        <dbReference type="PROSITE" id="PS50188"/>
    </source>
</evidence>
<dbReference type="GO" id="GO:0007283">
    <property type="term" value="P:spermatogenesis"/>
    <property type="evidence" value="ECO:0007669"/>
    <property type="project" value="UniProtKB-KW"/>
</dbReference>
<evidence type="ECO:0000256" key="10">
    <source>
        <dbReference type="ARBA" id="ARBA00022884"/>
    </source>
</evidence>
<dbReference type="GO" id="GO:0003723">
    <property type="term" value="F:RNA binding"/>
    <property type="evidence" value="ECO:0007669"/>
    <property type="project" value="UniProtKB-KW"/>
</dbReference>
<dbReference type="GO" id="GO:0006417">
    <property type="term" value="P:regulation of translation"/>
    <property type="evidence" value="ECO:0007669"/>
    <property type="project" value="UniProtKB-KW"/>
</dbReference>
<evidence type="ECO:0000259" key="16">
    <source>
        <dbReference type="PROSITE" id="PS50822"/>
    </source>
</evidence>
<dbReference type="Pfam" id="PF02170">
    <property type="entry name" value="PAZ"/>
    <property type="match status" value="1"/>
</dbReference>
<dbReference type="PRINTS" id="PR01407">
    <property type="entry name" value="BUTYPHLNCDUF"/>
</dbReference>
<dbReference type="InterPro" id="IPR003879">
    <property type="entry name" value="Butyrophylin_SPRY"/>
</dbReference>
<gene>
    <name evidence="17" type="ORF">TREES_T100017017</name>
</gene>
<keyword evidence="12" id="KW-0469">Meiosis</keyword>
<dbReference type="SUPFAM" id="SSF53098">
    <property type="entry name" value="Ribonuclease H-like"/>
    <property type="match status" value="1"/>
</dbReference>
<dbReference type="CDD" id="cd04658">
    <property type="entry name" value="Piwi_piwi-like_Euk"/>
    <property type="match status" value="1"/>
</dbReference>
<dbReference type="InterPro" id="IPR003165">
    <property type="entry name" value="Piwi"/>
</dbReference>
<keyword evidence="6" id="KW-0221">Differentiation</keyword>
<evidence type="ECO:0000256" key="11">
    <source>
        <dbReference type="ARBA" id="ARBA00023158"/>
    </source>
</evidence>
<dbReference type="SMART" id="SM00589">
    <property type="entry name" value="PRY"/>
    <property type="match status" value="1"/>
</dbReference>
<keyword evidence="9" id="KW-0744">Spermatogenesis</keyword>
<dbReference type="Pfam" id="PF11002">
    <property type="entry name" value="RDM"/>
    <property type="match status" value="1"/>
</dbReference>
<keyword evidence="8" id="KW-0810">Translation regulation</keyword>
<dbReference type="InterPro" id="IPR006574">
    <property type="entry name" value="PRY"/>
</dbReference>
<dbReference type="SMART" id="SM00949">
    <property type="entry name" value="PAZ"/>
    <property type="match status" value="1"/>
</dbReference>
<evidence type="ECO:0000313" key="18">
    <source>
        <dbReference type="Proteomes" id="UP000011518"/>
    </source>
</evidence>
<dbReference type="FunCoup" id="L9KU75">
    <property type="interactions" value="14"/>
</dbReference>
<evidence type="ECO:0000256" key="12">
    <source>
        <dbReference type="ARBA" id="ARBA00023254"/>
    </source>
</evidence>
<evidence type="ECO:0000256" key="3">
    <source>
        <dbReference type="ARBA" id="ARBA00022490"/>
    </source>
</evidence>
<reference evidence="18" key="2">
    <citation type="journal article" date="2013" name="Nat. Commun.">
        <title>Genome of the Chinese tree shrew.</title>
        <authorList>
            <person name="Fan Y."/>
            <person name="Huang Z.Y."/>
            <person name="Cao C.C."/>
            <person name="Chen C.S."/>
            <person name="Chen Y.X."/>
            <person name="Fan D.D."/>
            <person name="He J."/>
            <person name="Hou H.L."/>
            <person name="Hu L."/>
            <person name="Hu X.T."/>
            <person name="Jiang X.T."/>
            <person name="Lai R."/>
            <person name="Lang Y.S."/>
            <person name="Liang B."/>
            <person name="Liao S.G."/>
            <person name="Mu D."/>
            <person name="Ma Y.Y."/>
            <person name="Niu Y.Y."/>
            <person name="Sun X.Q."/>
            <person name="Xia J.Q."/>
            <person name="Xiao J."/>
            <person name="Xiong Z.Q."/>
            <person name="Xu L."/>
            <person name="Yang L."/>
            <person name="Zhang Y."/>
            <person name="Zhao W."/>
            <person name="Zhao X.D."/>
            <person name="Zheng Y.T."/>
            <person name="Zhou J.M."/>
            <person name="Zhu Y.B."/>
            <person name="Zhang G.J."/>
            <person name="Wang J."/>
            <person name="Yao Y.G."/>
        </authorList>
    </citation>
    <scope>NUCLEOTIDE SEQUENCE [LARGE SCALE GENOMIC DNA]</scope>
</reference>
<dbReference type="InterPro" id="IPR003877">
    <property type="entry name" value="SPRY_dom"/>
</dbReference>
<dbReference type="InterPro" id="IPR036397">
    <property type="entry name" value="RNaseH_sf"/>
</dbReference>
<reference evidence="18" key="1">
    <citation type="submission" date="2012-07" db="EMBL/GenBank/DDBJ databases">
        <title>Genome of the Chinese tree shrew, a rising model animal genetically related to primates.</title>
        <authorList>
            <person name="Zhang G."/>
            <person name="Fan Y."/>
            <person name="Yao Y."/>
            <person name="Huang Z."/>
        </authorList>
    </citation>
    <scope>NUCLEOTIDE SEQUENCE [LARGE SCALE GENOMIC DNA]</scope>
</reference>
<accession>L9KU75</accession>
<dbReference type="PROSITE" id="PS50821">
    <property type="entry name" value="PAZ"/>
    <property type="match status" value="1"/>
</dbReference>
<comment type="similarity">
    <text evidence="13">Belongs to the argonaute family. Piwi subfamily.</text>
</comment>
<dbReference type="STRING" id="246437.L9KU75"/>
<dbReference type="Proteomes" id="UP000011518">
    <property type="component" value="Unassembled WGS sequence"/>
</dbReference>
<dbReference type="SMART" id="SM00449">
    <property type="entry name" value="SPRY"/>
    <property type="match status" value="1"/>
</dbReference>
<feature type="domain" description="Piwi" evidence="16">
    <location>
        <begin position="438"/>
        <end position="704"/>
    </location>
</feature>
<dbReference type="Pfam" id="PF13765">
    <property type="entry name" value="PRY"/>
    <property type="match status" value="1"/>
</dbReference>
<dbReference type="FunFam" id="2.60.120.920:FF:000040">
    <property type="entry name" value="Ret finger protein-like 4A"/>
    <property type="match status" value="1"/>
</dbReference>
<dbReference type="SMART" id="SM00950">
    <property type="entry name" value="Piwi"/>
    <property type="match status" value="1"/>
</dbReference>
<evidence type="ECO:0000256" key="9">
    <source>
        <dbReference type="ARBA" id="ARBA00022871"/>
    </source>
</evidence>
<comment type="subcellular location">
    <subcellularLocation>
        <location evidence="1">Cytoplasm</location>
    </subcellularLocation>
</comment>
<dbReference type="EMBL" id="KB320648">
    <property type="protein sequence ID" value="ELW66470.1"/>
    <property type="molecule type" value="Genomic_DNA"/>
</dbReference>
<dbReference type="eggNOG" id="KOG1042">
    <property type="taxonomic scope" value="Eukaryota"/>
</dbReference>
<dbReference type="InterPro" id="IPR036085">
    <property type="entry name" value="PAZ_dom_sf"/>
</dbReference>
<keyword evidence="3" id="KW-0963">Cytoplasm</keyword>
<dbReference type="GO" id="GO:0030154">
    <property type="term" value="P:cell differentiation"/>
    <property type="evidence" value="ECO:0007669"/>
    <property type="project" value="UniProtKB-KW"/>
</dbReference>
<dbReference type="GO" id="GO:0005737">
    <property type="term" value="C:cytoplasm"/>
    <property type="evidence" value="ECO:0007669"/>
    <property type="project" value="UniProtKB-SubCell"/>
</dbReference>
<dbReference type="GO" id="GO:0008270">
    <property type="term" value="F:zinc ion binding"/>
    <property type="evidence" value="ECO:0007669"/>
    <property type="project" value="UniProtKB-KW"/>
</dbReference>